<evidence type="ECO:0000313" key="2">
    <source>
        <dbReference type="Proteomes" id="UP000645828"/>
    </source>
</evidence>
<protein>
    <submittedName>
        <fullName evidence="1">(raccoon dog) hypothetical protein</fullName>
    </submittedName>
</protein>
<name>A0A811XVD4_NYCPR</name>
<accession>A0A811XVD4</accession>
<sequence>MGVPIVPHPYKKQLSEEMFLLGDTTMIPLNWKLRLPAGHFGLLMPLNQQAKKRVTVLARMTDLDFQGEVGELYKMEVEEEGIHISFPPSLFELEHLTSFSPAFGLGFRKQHMLARMQRKENTLHCWWECKLH</sequence>
<dbReference type="EMBL" id="CAJHUB010000653">
    <property type="protein sequence ID" value="CAD7669329.1"/>
    <property type="molecule type" value="Genomic_DNA"/>
</dbReference>
<proteinExistence type="predicted"/>
<dbReference type="InterPro" id="IPR036157">
    <property type="entry name" value="dUTPase-like_sf"/>
</dbReference>
<dbReference type="AlphaFoldDB" id="A0A811XVD4"/>
<dbReference type="Gene3D" id="2.70.40.10">
    <property type="match status" value="1"/>
</dbReference>
<reference evidence="1" key="1">
    <citation type="submission" date="2020-12" db="EMBL/GenBank/DDBJ databases">
        <authorList>
            <consortium name="Molecular Ecology Group"/>
        </authorList>
    </citation>
    <scope>NUCLEOTIDE SEQUENCE</scope>
    <source>
        <strain evidence="1">TBG_1078</strain>
    </source>
</reference>
<keyword evidence="2" id="KW-1185">Reference proteome</keyword>
<evidence type="ECO:0000313" key="1">
    <source>
        <dbReference type="EMBL" id="CAD7669329.1"/>
    </source>
</evidence>
<gene>
    <name evidence="1" type="ORF">NYPRO_LOCUS2123</name>
</gene>
<dbReference type="SUPFAM" id="SSF51283">
    <property type="entry name" value="dUTPase-like"/>
    <property type="match status" value="1"/>
</dbReference>
<comment type="caution">
    <text evidence="1">The sequence shown here is derived from an EMBL/GenBank/DDBJ whole genome shotgun (WGS) entry which is preliminary data.</text>
</comment>
<organism evidence="1 2">
    <name type="scientific">Nyctereutes procyonoides</name>
    <name type="common">Raccoon dog</name>
    <name type="synonym">Canis procyonoides</name>
    <dbReference type="NCBI Taxonomy" id="34880"/>
    <lineage>
        <taxon>Eukaryota</taxon>
        <taxon>Metazoa</taxon>
        <taxon>Chordata</taxon>
        <taxon>Craniata</taxon>
        <taxon>Vertebrata</taxon>
        <taxon>Euteleostomi</taxon>
        <taxon>Mammalia</taxon>
        <taxon>Eutheria</taxon>
        <taxon>Laurasiatheria</taxon>
        <taxon>Carnivora</taxon>
        <taxon>Caniformia</taxon>
        <taxon>Canidae</taxon>
        <taxon>Nyctereutes</taxon>
    </lineage>
</organism>
<dbReference type="Proteomes" id="UP000645828">
    <property type="component" value="Unassembled WGS sequence"/>
</dbReference>